<keyword evidence="4" id="KW-1185">Reference proteome</keyword>
<dbReference type="Pfam" id="PF09835">
    <property type="entry name" value="DUF2062"/>
    <property type="match status" value="1"/>
</dbReference>
<feature type="transmembrane region" description="Helical" evidence="1">
    <location>
        <begin position="132"/>
        <end position="155"/>
    </location>
</feature>
<feature type="domain" description="DUF2062" evidence="2">
    <location>
        <begin position="22"/>
        <end position="164"/>
    </location>
</feature>
<dbReference type="PANTHER" id="PTHR40547:SF1">
    <property type="entry name" value="SLL0298 PROTEIN"/>
    <property type="match status" value="1"/>
</dbReference>
<feature type="transmembrane region" description="Helical" evidence="1">
    <location>
        <begin position="45"/>
        <end position="71"/>
    </location>
</feature>
<organism evidence="3 4">
    <name type="scientific">marine gamma proteobacterium HTCC2143</name>
    <dbReference type="NCBI Taxonomy" id="247633"/>
    <lineage>
        <taxon>Bacteria</taxon>
        <taxon>Pseudomonadati</taxon>
        <taxon>Pseudomonadota</taxon>
        <taxon>Gammaproteobacteria</taxon>
        <taxon>Cellvibrionales</taxon>
        <taxon>Spongiibacteraceae</taxon>
        <taxon>BD1-7 clade</taxon>
    </lineage>
</organism>
<name>A0YHA7_9GAMM</name>
<dbReference type="eggNOG" id="COG3216">
    <property type="taxonomic scope" value="Bacteria"/>
</dbReference>
<dbReference type="EMBL" id="AAVT01000015">
    <property type="protein sequence ID" value="EAW29776.1"/>
    <property type="molecule type" value="Genomic_DNA"/>
</dbReference>
<comment type="caution">
    <text evidence="3">The sequence shown here is derived from an EMBL/GenBank/DDBJ whole genome shotgun (WGS) entry which is preliminary data.</text>
</comment>
<evidence type="ECO:0000313" key="4">
    <source>
        <dbReference type="Proteomes" id="UP000004931"/>
    </source>
</evidence>
<keyword evidence="1" id="KW-0812">Transmembrane</keyword>
<protein>
    <recommendedName>
        <fullName evidence="2">DUF2062 domain-containing protein</fullName>
    </recommendedName>
</protein>
<dbReference type="PANTHER" id="PTHR40547">
    <property type="entry name" value="SLL0298 PROTEIN"/>
    <property type="match status" value="1"/>
</dbReference>
<dbReference type="InterPro" id="IPR018639">
    <property type="entry name" value="DUF2062"/>
</dbReference>
<proteinExistence type="predicted"/>
<reference evidence="3 4" key="1">
    <citation type="journal article" date="2010" name="J. Bacteriol.">
        <title>Genome sequence of the oligotrophic marine Gammaproteobacterium HTCC2143, isolated from the Oregon Coast.</title>
        <authorList>
            <person name="Oh H.M."/>
            <person name="Kang I."/>
            <person name="Ferriera S."/>
            <person name="Giovannoni S.J."/>
            <person name="Cho J.C."/>
        </authorList>
    </citation>
    <scope>NUCLEOTIDE SEQUENCE [LARGE SCALE GENOMIC DNA]</scope>
    <source>
        <strain evidence="3 4">HTCC2143</strain>
    </source>
</reference>
<accession>A0YHA7</accession>
<keyword evidence="1" id="KW-1133">Transmembrane helix</keyword>
<dbReference type="Proteomes" id="UP000004931">
    <property type="component" value="Unassembled WGS sequence"/>
</dbReference>
<evidence type="ECO:0000259" key="2">
    <source>
        <dbReference type="Pfam" id="PF09835"/>
    </source>
</evidence>
<gene>
    <name evidence="3" type="ORF">GP2143_07003</name>
</gene>
<feature type="transmembrane region" description="Helical" evidence="1">
    <location>
        <begin position="78"/>
        <end position="98"/>
    </location>
</feature>
<evidence type="ECO:0000313" key="3">
    <source>
        <dbReference type="EMBL" id="EAW29776.1"/>
    </source>
</evidence>
<sequence length="174" mass="20214">MARKIIQRFVPSPDWVKKQRSLRVLGSWLHEPTIWHLTRQSVANAVFIGVFVAFIPVPLQMIIAAFIAIILRANMPISVVLVWISNPLTIAPIFYLAFKVGAAVIEVPADSFDFELSWQWIGHELGSIWQPFLLGCLLCGTFFGLLASTMVRWLWRRHTIKRWHERRLRREARK</sequence>
<dbReference type="AlphaFoldDB" id="A0YHA7"/>
<evidence type="ECO:0000256" key="1">
    <source>
        <dbReference type="SAM" id="Phobius"/>
    </source>
</evidence>
<dbReference type="OrthoDB" id="9786029at2"/>
<keyword evidence="1" id="KW-0472">Membrane</keyword>